<dbReference type="Proteomes" id="UP001609219">
    <property type="component" value="Unassembled WGS sequence"/>
</dbReference>
<comment type="caution">
    <text evidence="4">The sequence shown here is derived from an EMBL/GenBank/DDBJ whole genome shotgun (WGS) entry which is preliminary data.</text>
</comment>
<feature type="transmembrane region" description="Helical" evidence="1">
    <location>
        <begin position="7"/>
        <end position="26"/>
    </location>
</feature>
<sequence>MNSVFSRVAAAFTIAGAGAHVLLAVLYLGESFFAAVLLGAMAGWCLHCGLHLWRDGTPPVWRRAALGGVGMIGLHVAMMATGPSGSLGGHQHSNATGHTPMVALDGLMTTAMAAGIVAEAVLILGVLVIASTATSLADSEPHIPDQVCEVGNPLATLQLDAEITTVKALSRIGAAEARTQPGQRPRPA</sequence>
<evidence type="ECO:0000313" key="4">
    <source>
        <dbReference type="EMBL" id="MFH5241836.1"/>
    </source>
</evidence>
<dbReference type="Proteomes" id="UP001609175">
    <property type="component" value="Unassembled WGS sequence"/>
</dbReference>
<feature type="transmembrane region" description="Helical" evidence="1">
    <location>
        <begin position="32"/>
        <end position="53"/>
    </location>
</feature>
<gene>
    <name evidence="4" type="ORF">ACHIPV_08040</name>
    <name evidence="2" type="ORF">ACHIPZ_00310</name>
    <name evidence="3" type="ORF">ACHIRB_15830</name>
</gene>
<accession>A0ABW7KN22</accession>
<feature type="transmembrane region" description="Helical" evidence="1">
    <location>
        <begin position="107"/>
        <end position="130"/>
    </location>
</feature>
<evidence type="ECO:0000313" key="3">
    <source>
        <dbReference type="EMBL" id="MFH5230033.1"/>
    </source>
</evidence>
<evidence type="ECO:0000313" key="2">
    <source>
        <dbReference type="EMBL" id="MFH5206682.1"/>
    </source>
</evidence>
<dbReference type="EMBL" id="JBIMSN010000062">
    <property type="protein sequence ID" value="MFH5230033.1"/>
    <property type="molecule type" value="Genomic_DNA"/>
</dbReference>
<evidence type="ECO:0000313" key="5">
    <source>
        <dbReference type="Proteomes" id="UP001609175"/>
    </source>
</evidence>
<keyword evidence="7" id="KW-1185">Reference proteome</keyword>
<evidence type="ECO:0000313" key="7">
    <source>
        <dbReference type="Proteomes" id="UP001609219"/>
    </source>
</evidence>
<reference evidence="5 6" key="1">
    <citation type="submission" date="2024-10" db="EMBL/GenBank/DDBJ databases">
        <authorList>
            <person name="Riesco R."/>
        </authorList>
    </citation>
    <scope>NUCLEOTIDE SEQUENCE [LARGE SCALE GENOMIC DNA]</scope>
    <source>
        <strain evidence="4 6">NCIMB 15448</strain>
        <strain evidence="2 5">NCIMB 15449</strain>
        <strain evidence="3 7">NCIMB 15450</strain>
    </source>
</reference>
<evidence type="ECO:0000313" key="6">
    <source>
        <dbReference type="Proteomes" id="UP001609176"/>
    </source>
</evidence>
<name>A0ABW7KN22_9NOCA</name>
<protein>
    <submittedName>
        <fullName evidence="4">Uncharacterized protein</fullName>
    </submittedName>
</protein>
<keyword evidence="1" id="KW-0812">Transmembrane</keyword>
<keyword evidence="1" id="KW-1133">Transmembrane helix</keyword>
<organism evidence="4 6">
    <name type="scientific">Antrihabitans spumae</name>
    <dbReference type="NCBI Taxonomy" id="3373370"/>
    <lineage>
        <taxon>Bacteria</taxon>
        <taxon>Bacillati</taxon>
        <taxon>Actinomycetota</taxon>
        <taxon>Actinomycetes</taxon>
        <taxon>Mycobacteriales</taxon>
        <taxon>Nocardiaceae</taxon>
        <taxon>Antrihabitans</taxon>
    </lineage>
</organism>
<proteinExistence type="predicted"/>
<dbReference type="EMBL" id="JBIMSP010000009">
    <property type="protein sequence ID" value="MFH5241836.1"/>
    <property type="molecule type" value="Genomic_DNA"/>
</dbReference>
<keyword evidence="1" id="KW-0472">Membrane</keyword>
<feature type="transmembrane region" description="Helical" evidence="1">
    <location>
        <begin position="65"/>
        <end position="87"/>
    </location>
</feature>
<evidence type="ECO:0000256" key="1">
    <source>
        <dbReference type="SAM" id="Phobius"/>
    </source>
</evidence>
<dbReference type="EMBL" id="JBIMSO010000001">
    <property type="protein sequence ID" value="MFH5206682.1"/>
    <property type="molecule type" value="Genomic_DNA"/>
</dbReference>
<dbReference type="Proteomes" id="UP001609176">
    <property type="component" value="Unassembled WGS sequence"/>
</dbReference>
<dbReference type="RefSeq" id="WP_395112079.1">
    <property type="nucleotide sequence ID" value="NZ_JBIMSN010000062.1"/>
</dbReference>